<accession>A0A7X9FPS1</accession>
<evidence type="ECO:0000259" key="2">
    <source>
        <dbReference type="PROSITE" id="PS51746"/>
    </source>
</evidence>
<keyword evidence="1" id="KW-1133">Transmembrane helix</keyword>
<gene>
    <name evidence="3" type="ORF">GYA55_02320</name>
</gene>
<dbReference type="Gene3D" id="3.60.40.10">
    <property type="entry name" value="PPM-type phosphatase domain"/>
    <property type="match status" value="1"/>
</dbReference>
<feature type="domain" description="PPM-type phosphatase" evidence="2">
    <location>
        <begin position="23"/>
        <end position="261"/>
    </location>
</feature>
<dbReference type="AlphaFoldDB" id="A0A7X9FPS1"/>
<dbReference type="GO" id="GO:0004722">
    <property type="term" value="F:protein serine/threonine phosphatase activity"/>
    <property type="evidence" value="ECO:0007669"/>
    <property type="project" value="InterPro"/>
</dbReference>
<dbReference type="PANTHER" id="PTHR47992">
    <property type="entry name" value="PROTEIN PHOSPHATASE"/>
    <property type="match status" value="1"/>
</dbReference>
<name>A0A7X9FPS1_9DELT</name>
<dbReference type="SMART" id="SM00332">
    <property type="entry name" value="PP2Cc"/>
    <property type="match status" value="1"/>
</dbReference>
<dbReference type="CDD" id="cd00143">
    <property type="entry name" value="PP2Cc"/>
    <property type="match status" value="1"/>
</dbReference>
<dbReference type="EMBL" id="JAAZON010000094">
    <property type="protein sequence ID" value="NMC61984.1"/>
    <property type="molecule type" value="Genomic_DNA"/>
</dbReference>
<keyword evidence="1" id="KW-0472">Membrane</keyword>
<proteinExistence type="predicted"/>
<dbReference type="SMART" id="SM00331">
    <property type="entry name" value="PP2C_SIG"/>
    <property type="match status" value="1"/>
</dbReference>
<dbReference type="SUPFAM" id="SSF81606">
    <property type="entry name" value="PP2C-like"/>
    <property type="match status" value="1"/>
</dbReference>
<evidence type="ECO:0000313" key="3">
    <source>
        <dbReference type="EMBL" id="NMC61984.1"/>
    </source>
</evidence>
<evidence type="ECO:0000313" key="4">
    <source>
        <dbReference type="Proteomes" id="UP000524246"/>
    </source>
</evidence>
<dbReference type="InterPro" id="IPR015655">
    <property type="entry name" value="PP2C"/>
</dbReference>
<protein>
    <submittedName>
        <fullName evidence="3">Serine/threonine-protein phosphatase</fullName>
    </submittedName>
</protein>
<dbReference type="PROSITE" id="PS51746">
    <property type="entry name" value="PPM_2"/>
    <property type="match status" value="1"/>
</dbReference>
<dbReference type="InterPro" id="IPR001932">
    <property type="entry name" value="PPM-type_phosphatase-like_dom"/>
</dbReference>
<dbReference type="Proteomes" id="UP000524246">
    <property type="component" value="Unassembled WGS sequence"/>
</dbReference>
<dbReference type="InterPro" id="IPR036457">
    <property type="entry name" value="PPM-type-like_dom_sf"/>
</dbReference>
<feature type="transmembrane region" description="Helical" evidence="1">
    <location>
        <begin position="295"/>
        <end position="318"/>
    </location>
</feature>
<evidence type="ECO:0000256" key="1">
    <source>
        <dbReference type="SAM" id="Phobius"/>
    </source>
</evidence>
<comment type="caution">
    <text evidence="3">The sequence shown here is derived from an EMBL/GenBank/DDBJ whole genome shotgun (WGS) entry which is preliminary data.</text>
</comment>
<dbReference type="Pfam" id="PF13672">
    <property type="entry name" value="PP2C_2"/>
    <property type="match status" value="1"/>
</dbReference>
<organism evidence="3 4">
    <name type="scientific">SAR324 cluster bacterium</name>
    <dbReference type="NCBI Taxonomy" id="2024889"/>
    <lineage>
        <taxon>Bacteria</taxon>
        <taxon>Deltaproteobacteria</taxon>
        <taxon>SAR324 cluster</taxon>
    </lineage>
</organism>
<reference evidence="3 4" key="1">
    <citation type="journal article" date="2020" name="Biotechnol. Biofuels">
        <title>New insights from the biogas microbiome by comprehensive genome-resolved metagenomics of nearly 1600 species originating from multiple anaerobic digesters.</title>
        <authorList>
            <person name="Campanaro S."/>
            <person name="Treu L."/>
            <person name="Rodriguez-R L.M."/>
            <person name="Kovalovszki A."/>
            <person name="Ziels R.M."/>
            <person name="Maus I."/>
            <person name="Zhu X."/>
            <person name="Kougias P.G."/>
            <person name="Basile A."/>
            <person name="Luo G."/>
            <person name="Schluter A."/>
            <person name="Konstantinidis K.T."/>
            <person name="Angelidaki I."/>
        </authorList>
    </citation>
    <scope>NUCLEOTIDE SEQUENCE [LARGE SCALE GENOMIC DNA]</scope>
    <source>
        <strain evidence="3">AS27yjCOA_65</strain>
    </source>
</reference>
<sequence length="320" mass="34987">MFDDSEQTNDDFNIERGEDFFVPAAITDTGCERDLNEDRYAVIDSRSGVGWFVCDGMGGTSGGELAAQLAIDAIRRDLDTLPERSPAVALESAFIEANRVIVLRRQNQAFASMGTTIVGAIFKGEEVAIGHVGDSRAYLVRDNAIQQLTKDHTLVQEWVDRGEILPEEALSHPQSHVLTKCVGSEAVLEPDIKTYWVWPCEDGDAQDSLVLCSDGMYSLVSECELASVVSKFPPQDACVQLVELAKERGGYDNITLAVVPFGGQLKEQAPMLAQKHLTKKVTEREFKIGKLGSDILKAVLLSGLLITISTFVVMFLILSS</sequence>
<keyword evidence="1" id="KW-0812">Transmembrane</keyword>